<gene>
    <name evidence="5" type="ORF">CLEP1334_LOCUS26146</name>
</gene>
<evidence type="ECO:0000256" key="1">
    <source>
        <dbReference type="ARBA" id="ARBA00004123"/>
    </source>
</evidence>
<feature type="compositionally biased region" description="Basic and acidic residues" evidence="4">
    <location>
        <begin position="376"/>
        <end position="385"/>
    </location>
</feature>
<proteinExistence type="inferred from homology"/>
<keyword evidence="3" id="KW-0539">Nucleus</keyword>
<dbReference type="PANTHER" id="PTHR14152">
    <property type="entry name" value="SQUAMOUS CELL CARCINOMA ANTIGEN RECOGNISED BY CYTOTOXIC T LYMPHOCYTES"/>
    <property type="match status" value="1"/>
</dbReference>
<dbReference type="InterPro" id="IPR005011">
    <property type="entry name" value="SNU66/SART1"/>
</dbReference>
<dbReference type="AlphaFoldDB" id="A0A7S0JG55"/>
<name>A0A7S0JG55_9EUKA</name>
<feature type="region of interest" description="Disordered" evidence="4">
    <location>
        <begin position="610"/>
        <end position="641"/>
    </location>
</feature>
<comment type="subcellular location">
    <subcellularLocation>
        <location evidence="1">Nucleus</location>
    </subcellularLocation>
</comment>
<dbReference type="EMBL" id="HBER01052292">
    <property type="protein sequence ID" value="CAD8550856.1"/>
    <property type="molecule type" value="Transcribed_RNA"/>
</dbReference>
<feature type="compositionally biased region" description="Basic and acidic residues" evidence="4">
    <location>
        <begin position="38"/>
        <end position="72"/>
    </location>
</feature>
<dbReference type="Pfam" id="PF03343">
    <property type="entry name" value="SART-1"/>
    <property type="match status" value="1"/>
</dbReference>
<evidence type="ECO:0000256" key="4">
    <source>
        <dbReference type="SAM" id="MobiDB-lite"/>
    </source>
</evidence>
<accession>A0A7S0JG55</accession>
<evidence type="ECO:0000256" key="3">
    <source>
        <dbReference type="ARBA" id="ARBA00023242"/>
    </source>
</evidence>
<evidence type="ECO:0000256" key="2">
    <source>
        <dbReference type="ARBA" id="ARBA00006076"/>
    </source>
</evidence>
<feature type="compositionally biased region" description="Acidic residues" evidence="4">
    <location>
        <begin position="453"/>
        <end position="470"/>
    </location>
</feature>
<evidence type="ECO:0008006" key="6">
    <source>
        <dbReference type="Google" id="ProtNLM"/>
    </source>
</evidence>
<feature type="region of interest" description="Disordered" evidence="4">
    <location>
        <begin position="437"/>
        <end position="470"/>
    </location>
</feature>
<organism evidence="5">
    <name type="scientific">Calcidiscus leptoporus</name>
    <dbReference type="NCBI Taxonomy" id="127549"/>
    <lineage>
        <taxon>Eukaryota</taxon>
        <taxon>Haptista</taxon>
        <taxon>Haptophyta</taxon>
        <taxon>Prymnesiophyceae</taxon>
        <taxon>Coccolithales</taxon>
        <taxon>Calcidiscaceae</taxon>
        <taxon>Calcidiscus</taxon>
    </lineage>
</organism>
<dbReference type="GO" id="GO:0046540">
    <property type="term" value="C:U4/U6 x U5 tri-snRNP complex"/>
    <property type="evidence" value="ECO:0007669"/>
    <property type="project" value="TreeGrafter"/>
</dbReference>
<dbReference type="GO" id="GO:0000481">
    <property type="term" value="P:maturation of 5S rRNA"/>
    <property type="evidence" value="ECO:0007669"/>
    <property type="project" value="TreeGrafter"/>
</dbReference>
<protein>
    <recommendedName>
        <fullName evidence="6">SART-1 family protein</fullName>
    </recommendedName>
</protein>
<reference evidence="5" key="1">
    <citation type="submission" date="2021-01" db="EMBL/GenBank/DDBJ databases">
        <authorList>
            <person name="Corre E."/>
            <person name="Pelletier E."/>
            <person name="Niang G."/>
            <person name="Scheremetjew M."/>
            <person name="Finn R."/>
            <person name="Kale V."/>
            <person name="Holt S."/>
            <person name="Cochrane G."/>
            <person name="Meng A."/>
            <person name="Brown T."/>
            <person name="Cohen L."/>
        </authorList>
    </citation>
    <scope>NUCLEOTIDE SEQUENCE</scope>
    <source>
        <strain evidence="5">RCC1130</strain>
    </source>
</reference>
<comment type="similarity">
    <text evidence="2">Belongs to the SNU66/SART1 family.</text>
</comment>
<feature type="compositionally biased region" description="Basic residues" evidence="4">
    <location>
        <begin position="300"/>
        <end position="310"/>
    </location>
</feature>
<feature type="region of interest" description="Disordered" evidence="4">
    <location>
        <begin position="376"/>
        <end position="397"/>
    </location>
</feature>
<dbReference type="PANTHER" id="PTHR14152:SF5">
    <property type="entry name" value="U4_U6.U5 TRI-SNRNP-ASSOCIATED PROTEIN 1"/>
    <property type="match status" value="1"/>
</dbReference>
<evidence type="ECO:0000313" key="5">
    <source>
        <dbReference type="EMBL" id="CAD8550856.1"/>
    </source>
</evidence>
<feature type="compositionally biased region" description="Basic and acidic residues" evidence="4">
    <location>
        <begin position="498"/>
        <end position="510"/>
    </location>
</feature>
<feature type="region of interest" description="Disordered" evidence="4">
    <location>
        <begin position="294"/>
        <end position="317"/>
    </location>
</feature>
<sequence>MSDAVSAKVRERDGEISATVDETNRVREQLGMTPLKEGNSKADAERLRHKERLEKAAKEEEEDKMRERIDSMKEARLRKQKLGSSLGEQLAQEEDSAAAWIAKSRAQEDLRKARKKEAKSKRSAAVVVSALEMDEAEDEAEHVSGALVGHGVDDFKEGESVVLTLADKPIVIEDGNSHQLNDDEEMLENVNLAEDQRRDQARAMARGTGALAGDENSLLHKYDEEKARTTVRLDASGSVDEAKLKKLAAVKQKLLAQQGGGGATKQYDLSTSTATPVMATGTDYLPAEPVEFKKAGSKEKKAKKLRKKSKPEKLDLDALADAGAPAVDHGSRAEREAQLDAALARARRVGNMSTEQRNEDMAAARLTEHLEVAQRWREEQLHDGEDQGTELGQVEFSETGEFCKAVRSKDDEGDEAELPSAAYKLYKAEAERQMLDGADFAPSVLPRVKTEEADGEAAEVDEEDEEEEQADAGDFLYEAAASSGMGAALQMARTRGMLSEEKERSGRMFDQKGAGLHNYEEHADKSDVTLQYYDEYGRKMTQKQAFRQLSWKFHGKMPSKRRREKRMHEVEKQMTELTKDRAMEYMGALQQAQQSTKSAHVVISGAQALKTTDVVKQPRQPDRQKHQVKKKHKSVGGSGFDTSIGGINTYLPLG</sequence>
<dbReference type="GO" id="GO:0045292">
    <property type="term" value="P:mRNA cis splicing, via spliceosome"/>
    <property type="evidence" value="ECO:0007669"/>
    <property type="project" value="TreeGrafter"/>
</dbReference>
<feature type="region of interest" description="Disordered" evidence="4">
    <location>
        <begin position="492"/>
        <end position="520"/>
    </location>
</feature>
<feature type="region of interest" description="Disordered" evidence="4">
    <location>
        <begin position="1"/>
        <end position="72"/>
    </location>
</feature>